<dbReference type="RefSeq" id="WP_235165286.1">
    <property type="nucleotide sequence ID" value="NZ_CP098805.1"/>
</dbReference>
<evidence type="ECO:0000313" key="1">
    <source>
        <dbReference type="EMBL" id="USJ29499.1"/>
    </source>
</evidence>
<evidence type="ECO:0008006" key="3">
    <source>
        <dbReference type="Google" id="ProtNLM"/>
    </source>
</evidence>
<accession>A0ABY4XGR5</accession>
<keyword evidence="2" id="KW-1185">Reference proteome</keyword>
<organism evidence="1 2">
    <name type="scientific">Dyadobacter chenhuakuii</name>
    <dbReference type="NCBI Taxonomy" id="2909339"/>
    <lineage>
        <taxon>Bacteria</taxon>
        <taxon>Pseudomonadati</taxon>
        <taxon>Bacteroidota</taxon>
        <taxon>Cytophagia</taxon>
        <taxon>Cytophagales</taxon>
        <taxon>Spirosomataceae</taxon>
        <taxon>Dyadobacter</taxon>
    </lineage>
</organism>
<name>A0ABY4XGR5_9BACT</name>
<protein>
    <recommendedName>
        <fullName evidence="3">Phage derived Gp49-like protein DUF891</fullName>
    </recommendedName>
</protein>
<evidence type="ECO:0000313" key="2">
    <source>
        <dbReference type="Proteomes" id="UP001055420"/>
    </source>
</evidence>
<dbReference type="EMBL" id="CP098805">
    <property type="protein sequence ID" value="USJ29499.1"/>
    <property type="molecule type" value="Genomic_DNA"/>
</dbReference>
<proteinExistence type="predicted"/>
<reference evidence="1" key="1">
    <citation type="submission" date="2022-06" db="EMBL/GenBank/DDBJ databases">
        <title>Novel species in genus Dyadobacter.</title>
        <authorList>
            <person name="Ma C."/>
        </authorList>
    </citation>
    <scope>NUCLEOTIDE SEQUENCE</scope>
    <source>
        <strain evidence="1">CY22</strain>
    </source>
</reference>
<dbReference type="Proteomes" id="UP001055420">
    <property type="component" value="Chromosome"/>
</dbReference>
<sequence length="132" mass="14781">MSKFSIRKSIAVGNTRIKLYKLIIDNSCQVDEFEKLILLEGTFGKDIGKIYATIEAACNLSILPKTLYRVLKLPGTSLKVYEAKSASLRYYLIKLEKTGKVIVLAGKKNGQKLDLKHLGKLIQEIHSQGIQN</sequence>
<gene>
    <name evidence="1" type="ORF">NFI80_16625</name>
</gene>